<accession>A0ABR7TGR9</accession>
<dbReference type="SMART" id="SM00220">
    <property type="entry name" value="S_TKc"/>
    <property type="match status" value="1"/>
</dbReference>
<evidence type="ECO:0000313" key="3">
    <source>
        <dbReference type="Proteomes" id="UP000659124"/>
    </source>
</evidence>
<dbReference type="EMBL" id="JACVFC010000001">
    <property type="protein sequence ID" value="MBC9929103.1"/>
    <property type="molecule type" value="Genomic_DNA"/>
</dbReference>
<evidence type="ECO:0000313" key="2">
    <source>
        <dbReference type="EMBL" id="MBC9929103.1"/>
    </source>
</evidence>
<keyword evidence="3" id="KW-1185">Reference proteome</keyword>
<keyword evidence="2" id="KW-0418">Kinase</keyword>
<comment type="caution">
    <text evidence="2">The sequence shown here is derived from an EMBL/GenBank/DDBJ whole genome shotgun (WGS) entry which is preliminary data.</text>
</comment>
<name>A0ABR7TGR9_9BACT</name>
<sequence>MINELKETHNQNVDQQNGFHHLLDEMGIPYVEDDAYLHVGSQVTESGWILYLSVRSQVVEEMIRRVLPILLQHKVSFGFTKSLSVAKDYNDFWRGIDYVGKIMTIYSINEVLTKHLIYELSAVVVGMEGPQINNAIRLNESVYVARIFSQPPVEGIPVIVTGMPPIKKLPFKVDPKYRYWKRKRLLKNRYVPLFMVVHSPKGDLLKSVDLKGLKFNWCFIKEGKKRVFLDRNGRDIKDRLRWQAKALSEVQDHINVPKVIDFFEQGEECYLVMEWLEGVDLGRKIDELRKDVPWVDVTDSIRRQLMTYYIKALQMMEKMHAIGYVHRDATAANFMILASGEVYTIDLELSYNYVKGEPAVPFSLGAFGYVGPEQIREESPTVKEDVFTLGALMIHIVTGVHPSAFISKECEIKWDELLLHVPDVRLMSLIRQCLDMNPGNRPVVAIIRETIENIFFK</sequence>
<proteinExistence type="predicted"/>
<protein>
    <submittedName>
        <fullName evidence="2">Protein kinase</fullName>
    </submittedName>
</protein>
<organism evidence="2 3">
    <name type="scientific">Chitinophaga qingshengii</name>
    <dbReference type="NCBI Taxonomy" id="1569794"/>
    <lineage>
        <taxon>Bacteria</taxon>
        <taxon>Pseudomonadati</taxon>
        <taxon>Bacteroidota</taxon>
        <taxon>Chitinophagia</taxon>
        <taxon>Chitinophagales</taxon>
        <taxon>Chitinophagaceae</taxon>
        <taxon>Chitinophaga</taxon>
    </lineage>
</organism>
<dbReference type="PROSITE" id="PS50011">
    <property type="entry name" value="PROTEIN_KINASE_DOM"/>
    <property type="match status" value="1"/>
</dbReference>
<dbReference type="PANTHER" id="PTHR24362:SF309">
    <property type="entry name" value="PROTEIN KINASE DOMAIN-CONTAINING PROTEIN"/>
    <property type="match status" value="1"/>
</dbReference>
<dbReference type="RefSeq" id="WP_188086253.1">
    <property type="nucleotide sequence ID" value="NZ_JACVFC010000001.1"/>
</dbReference>
<gene>
    <name evidence="2" type="ORF">ICL07_01885</name>
</gene>
<dbReference type="Proteomes" id="UP000659124">
    <property type="component" value="Unassembled WGS sequence"/>
</dbReference>
<reference evidence="2 3" key="1">
    <citation type="submission" date="2020-09" db="EMBL/GenBank/DDBJ databases">
        <title>Genome sequences of type strains of Chitinophaga qingshengii and Chitinophaga varians.</title>
        <authorList>
            <person name="Kittiwongwattana C."/>
        </authorList>
    </citation>
    <scope>NUCLEOTIDE SEQUENCE [LARGE SCALE GENOMIC DNA]</scope>
    <source>
        <strain evidence="2 3">JCM 30026</strain>
    </source>
</reference>
<evidence type="ECO:0000259" key="1">
    <source>
        <dbReference type="PROSITE" id="PS50011"/>
    </source>
</evidence>
<dbReference type="GO" id="GO:0016301">
    <property type="term" value="F:kinase activity"/>
    <property type="evidence" value="ECO:0007669"/>
    <property type="project" value="UniProtKB-KW"/>
</dbReference>
<dbReference type="InterPro" id="IPR057929">
    <property type="entry name" value="RamC_N"/>
</dbReference>
<keyword evidence="2" id="KW-0808">Transferase</keyword>
<feature type="domain" description="Protein kinase" evidence="1">
    <location>
        <begin position="179"/>
        <end position="456"/>
    </location>
</feature>
<dbReference type="PANTHER" id="PTHR24362">
    <property type="entry name" value="SERINE/THREONINE-PROTEIN KINASE NEK"/>
    <property type="match status" value="1"/>
</dbReference>
<dbReference type="Pfam" id="PF00069">
    <property type="entry name" value="Pkinase"/>
    <property type="match status" value="1"/>
</dbReference>
<dbReference type="InterPro" id="IPR000719">
    <property type="entry name" value="Prot_kinase_dom"/>
</dbReference>
<dbReference type="InterPro" id="IPR011009">
    <property type="entry name" value="Kinase-like_dom_sf"/>
</dbReference>
<dbReference type="Pfam" id="PF25816">
    <property type="entry name" value="RamC_N"/>
    <property type="match status" value="1"/>
</dbReference>
<dbReference type="SUPFAM" id="SSF56112">
    <property type="entry name" value="Protein kinase-like (PK-like)"/>
    <property type="match status" value="1"/>
</dbReference>
<dbReference type="Gene3D" id="1.10.510.10">
    <property type="entry name" value="Transferase(Phosphotransferase) domain 1"/>
    <property type="match status" value="1"/>
</dbReference>